<dbReference type="PANTHER" id="PTHR23073">
    <property type="entry name" value="26S PROTEASOME REGULATORY SUBUNIT"/>
    <property type="match status" value="1"/>
</dbReference>
<keyword evidence="2" id="KW-0547">Nucleotide-binding</keyword>
<feature type="domain" description="AAA+ ATPase" evidence="4">
    <location>
        <begin position="205"/>
        <end position="331"/>
    </location>
</feature>
<dbReference type="CDD" id="cd19481">
    <property type="entry name" value="RecA-like_protease"/>
    <property type="match status" value="1"/>
</dbReference>
<feature type="domain" description="AAA+ ATPase" evidence="4">
    <location>
        <begin position="453"/>
        <end position="585"/>
    </location>
</feature>
<dbReference type="SMART" id="SM00382">
    <property type="entry name" value="AAA"/>
    <property type="match status" value="2"/>
</dbReference>
<comment type="caution">
    <text evidence="5">The sequence shown here is derived from an EMBL/GenBank/DDBJ whole genome shotgun (WGS) entry which is preliminary data.</text>
</comment>
<dbReference type="InterPro" id="IPR003593">
    <property type="entry name" value="AAA+_ATPase"/>
</dbReference>
<proteinExistence type="inferred from homology"/>
<keyword evidence="3" id="KW-0067">ATP-binding</keyword>
<name>A0ABQ7KEN2_9FUNG</name>
<accession>A0ABQ7KEN2</accession>
<evidence type="ECO:0000256" key="2">
    <source>
        <dbReference type="ARBA" id="ARBA00022741"/>
    </source>
</evidence>
<comment type="similarity">
    <text evidence="1">Belongs to the AAA ATPase family.</text>
</comment>
<evidence type="ECO:0000256" key="1">
    <source>
        <dbReference type="ARBA" id="ARBA00006914"/>
    </source>
</evidence>
<sequence>MDLLLQRQLRWQENNPDDRLALQELMLLPDEVEARLSKPAGQPAWLAQVSQNIPAAPPVIGRLAEMVTRFGLSEIERDLLVLSLLPRLDSRYGAIFAFLQHGEARTVPTLETGLRLLCPDNVIRLVRQASLGPHSPLFAHGLVNTPEVGEVPRELKISTSVYRFLMGGDAGLPAPCTEWLRPVADAFAPEWITALARGWHSDAPISPVMSLRGEPGSGRGAALAAAATVGGQRALRLDLAGLPAEDDDASIVLGRILRETRLWGTCLVLDEVAALAETRPRLFTPFLRQLAVHPAPVALLITTHAVSIWLGARPQILYEMPACRAAHSVMLLRQHLAQRVGAAEAEAIDLQALAQRFRLSPAILTQALEEADLYRRQRAPNAPLEMADLMRVFGLRAQRNFGKLAQRLTPKRGFDDLMLTDEVKQQLHEVLAAIRHRESALACGFARKLGDATGISVLFYGDSGTGKTMAAEVLAGALGVDLIKVDLSTVVNKYIGETEKHLAKIFDLAAADAGVLFFDEADALFGKRSEVKDAQDRHANIEVSYLLQRLEAYPGLVILSTNNRAHLDDAFTRRLTFMTRFTFPDAAVRERMWRAIWPERITLASDVDLARLAARAEITGGNIRNIALLATWLSFEEKAACVEQSHIDQAVRRELSKMGQMWHA</sequence>
<dbReference type="InterPro" id="IPR003959">
    <property type="entry name" value="ATPase_AAA_core"/>
</dbReference>
<evidence type="ECO:0000313" key="6">
    <source>
        <dbReference type="Proteomes" id="UP001194696"/>
    </source>
</evidence>
<gene>
    <name evidence="5" type="ORF">BGZ96_010690</name>
</gene>
<evidence type="ECO:0000259" key="4">
    <source>
        <dbReference type="SMART" id="SM00382"/>
    </source>
</evidence>
<protein>
    <recommendedName>
        <fullName evidence="4">AAA+ ATPase domain-containing protein</fullName>
    </recommendedName>
</protein>
<evidence type="ECO:0000313" key="5">
    <source>
        <dbReference type="EMBL" id="KAG0295889.1"/>
    </source>
</evidence>
<dbReference type="Gene3D" id="3.40.50.300">
    <property type="entry name" value="P-loop containing nucleotide triphosphate hydrolases"/>
    <property type="match status" value="1"/>
</dbReference>
<dbReference type="EMBL" id="JAAAIM010000071">
    <property type="protein sequence ID" value="KAG0295889.1"/>
    <property type="molecule type" value="Genomic_DNA"/>
</dbReference>
<organism evidence="5 6">
    <name type="scientific">Linnemannia gamsii</name>
    <dbReference type="NCBI Taxonomy" id="64522"/>
    <lineage>
        <taxon>Eukaryota</taxon>
        <taxon>Fungi</taxon>
        <taxon>Fungi incertae sedis</taxon>
        <taxon>Mucoromycota</taxon>
        <taxon>Mortierellomycotina</taxon>
        <taxon>Mortierellomycetes</taxon>
        <taxon>Mortierellales</taxon>
        <taxon>Mortierellaceae</taxon>
        <taxon>Linnemannia</taxon>
    </lineage>
</organism>
<reference evidence="5 6" key="1">
    <citation type="journal article" date="2020" name="Fungal Divers.">
        <title>Resolving the Mortierellaceae phylogeny through synthesis of multi-gene phylogenetics and phylogenomics.</title>
        <authorList>
            <person name="Vandepol N."/>
            <person name="Liber J."/>
            <person name="Desiro A."/>
            <person name="Na H."/>
            <person name="Kennedy M."/>
            <person name="Barry K."/>
            <person name="Grigoriev I.V."/>
            <person name="Miller A.N."/>
            <person name="O'Donnell K."/>
            <person name="Stajich J.E."/>
            <person name="Bonito G."/>
        </authorList>
    </citation>
    <scope>NUCLEOTIDE SEQUENCE [LARGE SCALE GENOMIC DNA]</scope>
    <source>
        <strain evidence="5 6">AD045</strain>
    </source>
</reference>
<dbReference type="Pfam" id="PF22977">
    <property type="entry name" value="WHD"/>
    <property type="match status" value="1"/>
</dbReference>
<dbReference type="SUPFAM" id="SSF52540">
    <property type="entry name" value="P-loop containing nucleoside triphosphate hydrolases"/>
    <property type="match status" value="2"/>
</dbReference>
<dbReference type="InterPro" id="IPR054472">
    <property type="entry name" value="WHD"/>
</dbReference>
<dbReference type="Proteomes" id="UP001194696">
    <property type="component" value="Unassembled WGS sequence"/>
</dbReference>
<dbReference type="Pfam" id="PF00004">
    <property type="entry name" value="AAA"/>
    <property type="match status" value="1"/>
</dbReference>
<dbReference type="InterPro" id="IPR050221">
    <property type="entry name" value="26S_Proteasome_ATPase"/>
</dbReference>
<evidence type="ECO:0000256" key="3">
    <source>
        <dbReference type="ARBA" id="ARBA00022840"/>
    </source>
</evidence>
<keyword evidence="6" id="KW-1185">Reference proteome</keyword>
<dbReference type="InterPro" id="IPR027417">
    <property type="entry name" value="P-loop_NTPase"/>
</dbReference>